<keyword evidence="4" id="KW-1185">Reference proteome</keyword>
<dbReference type="FunFam" id="1.10.150.900:FF:000001">
    <property type="entry name" value="Aminoacylase-1, putative"/>
    <property type="match status" value="1"/>
</dbReference>
<feature type="active site" evidence="1">
    <location>
        <position position="129"/>
    </location>
</feature>
<feature type="binding site" evidence="2">
    <location>
        <position position="127"/>
    </location>
    <ligand>
        <name>Zn(2+)</name>
        <dbReference type="ChEBI" id="CHEBI:29105"/>
        <label>1</label>
    </ligand>
</feature>
<feature type="binding site" evidence="2">
    <location>
        <position position="160"/>
    </location>
    <ligand>
        <name>Zn(2+)</name>
        <dbReference type="ChEBI" id="CHEBI:29105"/>
        <label>2</label>
    </ligand>
</feature>
<reference evidence="3 4" key="1">
    <citation type="submission" date="2021-07" db="EMBL/GenBank/DDBJ databases">
        <title>The Aristolochia fimbriata genome: insights into angiosperm evolution, floral development and chemical biosynthesis.</title>
        <authorList>
            <person name="Jiao Y."/>
        </authorList>
    </citation>
    <scope>NUCLEOTIDE SEQUENCE [LARGE SCALE GENOMIC DNA]</scope>
    <source>
        <strain evidence="3">IBCAS-2021</strain>
        <tissue evidence="3">Leaf</tissue>
    </source>
</reference>
<comment type="cofactor">
    <cofactor evidence="2">
        <name>Zn(2+)</name>
        <dbReference type="ChEBI" id="CHEBI:29105"/>
    </cofactor>
    <text evidence="2">Binds 2 Zn(2+) ions per subunit.</text>
</comment>
<dbReference type="Gene3D" id="1.10.150.900">
    <property type="match status" value="1"/>
</dbReference>
<keyword evidence="2" id="KW-0862">Zinc</keyword>
<dbReference type="AlphaFoldDB" id="A0AAV7ET83"/>
<dbReference type="SUPFAM" id="SSF53187">
    <property type="entry name" value="Zn-dependent exopeptidases"/>
    <property type="match status" value="1"/>
</dbReference>
<dbReference type="InterPro" id="IPR010159">
    <property type="entry name" value="N-acyl_aa_amidohydrolase"/>
</dbReference>
<evidence type="ECO:0008006" key="5">
    <source>
        <dbReference type="Google" id="ProtNLM"/>
    </source>
</evidence>
<comment type="caution">
    <text evidence="3">The sequence shown here is derived from an EMBL/GenBank/DDBJ whole genome shotgun (WGS) entry which is preliminary data.</text>
</comment>
<keyword evidence="2" id="KW-0479">Metal-binding</keyword>
<name>A0AAV7ET83_ARIFI</name>
<dbReference type="GO" id="GO:0005737">
    <property type="term" value="C:cytoplasm"/>
    <property type="evidence" value="ECO:0007669"/>
    <property type="project" value="InterPro"/>
</dbReference>
<dbReference type="GO" id="GO:0046872">
    <property type="term" value="F:metal ion binding"/>
    <property type="evidence" value="ECO:0007669"/>
    <property type="project" value="UniProtKB-KW"/>
</dbReference>
<dbReference type="Proteomes" id="UP000825729">
    <property type="component" value="Unassembled WGS sequence"/>
</dbReference>
<protein>
    <recommendedName>
        <fullName evidence="5">N-acyl-L-amino-acid amidohydrolase</fullName>
    </recommendedName>
</protein>
<dbReference type="GO" id="GO:0006520">
    <property type="term" value="P:amino acid metabolic process"/>
    <property type="evidence" value="ECO:0007669"/>
    <property type="project" value="InterPro"/>
</dbReference>
<evidence type="ECO:0000313" key="4">
    <source>
        <dbReference type="Proteomes" id="UP000825729"/>
    </source>
</evidence>
<dbReference type="FunFam" id="3.40.630.10:FF:000019">
    <property type="entry name" value="Aminoacylase 1"/>
    <property type="match status" value="1"/>
</dbReference>
<sequence>MMPISYSRSLLFWLTISVHSRLRVPTMTVRTQLRTLFACLILFLAVVVALGNDSSDHSPVDFFRKYLRIRTAHPNPDYSSAISLLSAEARAIGLQSKVLEFVPGKPLLLVTWHGRDPSLPSLLLNSHLDSVPAEPQHWVHPPFAAHKDETGRIFARGAQDDKCIAIQFLEAFRNLKASGFSPLRTIHVSYVPDEEIGGVDGAKKFVGSKEFEEMNVGFALDEGQASVNDEFRVFYADRLPWRLIVKAVGSPAHGSRMFDGMAMENLLETMEVIAKFRKCQFDKVKAGEKPASEVVSVNPVYLKAGTPSPTGFVMNMQPSEAEAGFDLRIPPSEDPDLFKKRISEEWVPSSRNLSYKLFEHGPLRDNRGRPLLTATDETNPWWSVFKQAITDAGGKLAKPEILATTTDARFLRQMGIPTLGFSPMSNTPILLHEHNEYLEETVFMRGIKIYEVVISALSSFGE</sequence>
<feature type="active site" description="Proton acceptor" evidence="1">
    <location>
        <position position="194"/>
    </location>
</feature>
<feature type="binding site" evidence="2">
    <location>
        <position position="195"/>
    </location>
    <ligand>
        <name>Zn(2+)</name>
        <dbReference type="ChEBI" id="CHEBI:29105"/>
        <label>2</label>
    </ligand>
</feature>
<dbReference type="PIRSF" id="PIRSF036696">
    <property type="entry name" value="ACY-1"/>
    <property type="match status" value="1"/>
</dbReference>
<evidence type="ECO:0000313" key="3">
    <source>
        <dbReference type="EMBL" id="KAG9451061.1"/>
    </source>
</evidence>
<dbReference type="NCBIfam" id="TIGR01880">
    <property type="entry name" value="Ac-peptdase-euk"/>
    <property type="match status" value="1"/>
</dbReference>
<evidence type="ECO:0000256" key="1">
    <source>
        <dbReference type="PIRSR" id="PIRSR036696-1"/>
    </source>
</evidence>
<dbReference type="Gene3D" id="3.40.630.10">
    <property type="entry name" value="Zn peptidases"/>
    <property type="match status" value="1"/>
</dbReference>
<dbReference type="Pfam" id="PF01546">
    <property type="entry name" value="Peptidase_M20"/>
    <property type="match status" value="1"/>
</dbReference>
<dbReference type="PANTHER" id="PTHR45892">
    <property type="entry name" value="AMINOACYLASE-1"/>
    <property type="match status" value="1"/>
</dbReference>
<feature type="binding site" evidence="2">
    <location>
        <position position="222"/>
    </location>
    <ligand>
        <name>Zn(2+)</name>
        <dbReference type="ChEBI" id="CHEBI:29105"/>
        <label>1</label>
    </ligand>
</feature>
<feature type="binding site" evidence="2">
    <location>
        <position position="160"/>
    </location>
    <ligand>
        <name>Zn(2+)</name>
        <dbReference type="ChEBI" id="CHEBI:29105"/>
        <label>1</label>
    </ligand>
</feature>
<dbReference type="FunFam" id="3.30.70.360:FF:000009">
    <property type="entry name" value="aminoacylase-1 isoform X1"/>
    <property type="match status" value="1"/>
</dbReference>
<evidence type="ECO:0000256" key="2">
    <source>
        <dbReference type="PIRSR" id="PIRSR036696-2"/>
    </source>
</evidence>
<feature type="binding site" evidence="2">
    <location>
        <position position="432"/>
    </location>
    <ligand>
        <name>Zn(2+)</name>
        <dbReference type="ChEBI" id="CHEBI:29105"/>
        <label>2</label>
    </ligand>
</feature>
<dbReference type="InterPro" id="IPR002933">
    <property type="entry name" value="Peptidase_M20"/>
</dbReference>
<dbReference type="InterPro" id="IPR052083">
    <property type="entry name" value="Aminoacylase-1_M20A"/>
</dbReference>
<gene>
    <name evidence="3" type="ORF">H6P81_011026</name>
</gene>
<accession>A0AAV7ET83</accession>
<dbReference type="EMBL" id="JAINDJ010000004">
    <property type="protein sequence ID" value="KAG9451061.1"/>
    <property type="molecule type" value="Genomic_DNA"/>
</dbReference>
<dbReference type="PANTHER" id="PTHR45892:SF3">
    <property type="entry name" value="PUTATIVE-RELATED"/>
    <property type="match status" value="1"/>
</dbReference>
<organism evidence="3 4">
    <name type="scientific">Aristolochia fimbriata</name>
    <name type="common">White veined hardy Dutchman's pipe vine</name>
    <dbReference type="NCBI Taxonomy" id="158543"/>
    <lineage>
        <taxon>Eukaryota</taxon>
        <taxon>Viridiplantae</taxon>
        <taxon>Streptophyta</taxon>
        <taxon>Embryophyta</taxon>
        <taxon>Tracheophyta</taxon>
        <taxon>Spermatophyta</taxon>
        <taxon>Magnoliopsida</taxon>
        <taxon>Magnoliidae</taxon>
        <taxon>Piperales</taxon>
        <taxon>Aristolochiaceae</taxon>
        <taxon>Aristolochia</taxon>
    </lineage>
</organism>
<proteinExistence type="predicted"/>
<dbReference type="GO" id="GO:0004046">
    <property type="term" value="F:aminoacylase activity"/>
    <property type="evidence" value="ECO:0007669"/>
    <property type="project" value="InterPro"/>
</dbReference>
<dbReference type="Gene3D" id="3.30.70.360">
    <property type="match status" value="1"/>
</dbReference>